<feature type="region of interest" description="Disordered" evidence="1">
    <location>
        <begin position="29"/>
        <end position="62"/>
    </location>
</feature>
<evidence type="ECO:0000256" key="1">
    <source>
        <dbReference type="SAM" id="MobiDB-lite"/>
    </source>
</evidence>
<name>A0A4U5WVV0_STRGB</name>
<proteinExistence type="predicted"/>
<reference evidence="2 3" key="1">
    <citation type="submission" date="2019-04" db="EMBL/GenBank/DDBJ databases">
        <title>Streptomyces lasaliensis sp.nov., an Actinomycete isolated from soil which produces the polyether antibiotic lasalocid.</title>
        <authorList>
            <person name="Erwin G."/>
            <person name="Haber C."/>
        </authorList>
    </citation>
    <scope>NUCLEOTIDE SEQUENCE [LARGE SCALE GENOMIC DNA]</scope>
    <source>
        <strain evidence="2 3">DSM 40089</strain>
    </source>
</reference>
<feature type="compositionally biased region" description="Basic and acidic residues" evidence="1">
    <location>
        <begin position="29"/>
        <end position="38"/>
    </location>
</feature>
<gene>
    <name evidence="2" type="ORF">E4U92_26765</name>
</gene>
<comment type="caution">
    <text evidence="2">The sequence shown here is derived from an EMBL/GenBank/DDBJ whole genome shotgun (WGS) entry which is preliminary data.</text>
</comment>
<sequence length="78" mass="8956">MLHFGRRVVVQQATAALQRNDSWIAVEERREAERRQDRPVPPGSRRSRRCPSRSPRAPTIGHHFRCPGLRSATEVCVL</sequence>
<evidence type="ECO:0000313" key="2">
    <source>
        <dbReference type="EMBL" id="TKT06647.1"/>
    </source>
</evidence>
<evidence type="ECO:0000313" key="3">
    <source>
        <dbReference type="Proteomes" id="UP000308632"/>
    </source>
</evidence>
<accession>A0A4U5WVV0</accession>
<dbReference type="EMBL" id="SZPR01000021">
    <property type="protein sequence ID" value="TKT06647.1"/>
    <property type="molecule type" value="Genomic_DNA"/>
</dbReference>
<dbReference type="AlphaFoldDB" id="A0A4U5WVV0"/>
<organism evidence="2 3">
    <name type="scientific">Streptomyces galbus</name>
    <dbReference type="NCBI Taxonomy" id="33898"/>
    <lineage>
        <taxon>Bacteria</taxon>
        <taxon>Bacillati</taxon>
        <taxon>Actinomycetota</taxon>
        <taxon>Actinomycetes</taxon>
        <taxon>Kitasatosporales</taxon>
        <taxon>Streptomycetaceae</taxon>
        <taxon>Streptomyces</taxon>
    </lineage>
</organism>
<protein>
    <submittedName>
        <fullName evidence="2">Uncharacterized protein</fullName>
    </submittedName>
</protein>
<dbReference type="Proteomes" id="UP000308632">
    <property type="component" value="Unassembled WGS sequence"/>
</dbReference>